<comment type="caution">
    <text evidence="3">The sequence shown here is derived from an EMBL/GenBank/DDBJ whole genome shotgun (WGS) entry which is preliminary data.</text>
</comment>
<dbReference type="AlphaFoldDB" id="W4LSY5"/>
<dbReference type="Pfam" id="PF08706">
    <property type="entry name" value="D5_N"/>
    <property type="match status" value="1"/>
</dbReference>
<dbReference type="HOGENOM" id="CLU_317065_0_0_7"/>
<name>W4LSY5_ENTF1</name>
<reference evidence="3 4" key="1">
    <citation type="journal article" date="2014" name="Nature">
        <title>An environmental bacterial taxon with a large and distinct metabolic repertoire.</title>
        <authorList>
            <person name="Wilson M.C."/>
            <person name="Mori T."/>
            <person name="Ruckert C."/>
            <person name="Uria A.R."/>
            <person name="Helf M.J."/>
            <person name="Takada K."/>
            <person name="Gernert C."/>
            <person name="Steffens U.A."/>
            <person name="Heycke N."/>
            <person name="Schmitt S."/>
            <person name="Rinke C."/>
            <person name="Helfrich E.J."/>
            <person name="Brachmann A.O."/>
            <person name="Gurgui C."/>
            <person name="Wakimoto T."/>
            <person name="Kracht M."/>
            <person name="Crusemann M."/>
            <person name="Hentschel U."/>
            <person name="Abe I."/>
            <person name="Matsunaga S."/>
            <person name="Kalinowski J."/>
            <person name="Takeyama H."/>
            <person name="Piel J."/>
        </authorList>
    </citation>
    <scope>NUCLEOTIDE SEQUENCE [LARGE SCALE GENOMIC DNA]</scope>
    <source>
        <strain evidence="4">TSY1</strain>
    </source>
</reference>
<feature type="domain" description="Bacteriophage/plasmid primase P4 C-terminal" evidence="2">
    <location>
        <begin position="264"/>
        <end position="427"/>
    </location>
</feature>
<dbReference type="CDD" id="cd01029">
    <property type="entry name" value="TOPRIM_primases"/>
    <property type="match status" value="1"/>
</dbReference>
<dbReference type="InterPro" id="IPR051620">
    <property type="entry name" value="ORF904-like_C"/>
</dbReference>
<dbReference type="GO" id="GO:0016787">
    <property type="term" value="F:hydrolase activity"/>
    <property type="evidence" value="ECO:0007669"/>
    <property type="project" value="UniProtKB-KW"/>
</dbReference>
<dbReference type="InterPro" id="IPR014818">
    <property type="entry name" value="Phage/plasmid_primase_P4_C"/>
</dbReference>
<sequence length="919" mass="99710">MTHYNITDKSGYSLYDSRYDDQGPEYDSSLDPPYHSVDYVHGETGEVKTACRKEIVKPDGTSGKQIWQRPPGPLDGYKPHVYLPCGLEALPEAGEQWLWWAEGEKAATAIQYAGHLALSTIGGAGSVGKADWRLVSGHKVMIWGDSDEKGAEAVPLAARRAYQAGAAEVRLVDTLDGRYNEYLDRDKKGADAADLPREVLQSELRRLPGSAPALSQADVTLLEAQTGDGECSSAHPQPYPWYAEGEFVTPWECSPDADIARTMRRYAHALLIVCPNDGSPAYLRAATEGGVWARADDAIDQLIADTAREWGHAAMDDVNLDKQATSRITGHAKTLSRHKGRLTAQESVGRVYRQWKKDGVLPDALTVCQESELNADRRYIGAPNGVIDLDTGRLLTGDEARAKLVSRRVPDPYATDAKHPVIDRLLAHLDETARGYILSALGYAIRRGPGRRIYVLEGKLKSGKSTLLSAITSALGDTKGERGYGLGVQAEALLSNRHANPNGHQGGLFGMHDALIATVSELPDRTARFNTGLLKSLDGIAALPLRDVHEKAGAARPVRATLIVAINETDLTKVNLADPALADRVKILDYPPLPQGHADTSVIETVTKDSSARQAMLALLVRAASAYAADGCEPPQDIPSVAVAVKARRAESLGPVGQWLKAHILVTGDPAHHIITNDLFDKLAESFPQDAQGRYGGLSRQHVHARAKLAVDGMPNNSVIKSKGKAKRGYRGVRFRTPDEWAALEDAEEIEPEAMAADVKTCCKKCGNPLEGHPVCQGCYIELRAKAVSPLPTATVTMSSYYVWTRLPDQAPRSVCKRAMESWRAAHLRVTEPADCITQAEFTHAFKAAFPRDAHGFYAGHSLNEAEHLIFRGLRGVTRDEKDGEVIYHGVKLMNCSAPGCCGYEPVPDVADASGRETG</sequence>
<keyword evidence="4" id="KW-1185">Reference proteome</keyword>
<keyword evidence="1" id="KW-0378">Hydrolase</keyword>
<evidence type="ECO:0000313" key="3">
    <source>
        <dbReference type="EMBL" id="ETX00975.1"/>
    </source>
</evidence>
<evidence type="ECO:0000313" key="4">
    <source>
        <dbReference type="Proteomes" id="UP000019141"/>
    </source>
</evidence>
<dbReference type="PANTHER" id="PTHR35372">
    <property type="entry name" value="ATP BINDING PROTEIN-RELATED"/>
    <property type="match status" value="1"/>
</dbReference>
<evidence type="ECO:0000259" key="2">
    <source>
        <dbReference type="Pfam" id="PF08706"/>
    </source>
</evidence>
<dbReference type="PANTHER" id="PTHR35372:SF2">
    <property type="entry name" value="SF3 HELICASE DOMAIN-CONTAINING PROTEIN"/>
    <property type="match status" value="1"/>
</dbReference>
<gene>
    <name evidence="3" type="ORF">ETSY1_09255</name>
</gene>
<organism evidence="3 4">
    <name type="scientific">Entotheonella factor</name>
    <dbReference type="NCBI Taxonomy" id="1429438"/>
    <lineage>
        <taxon>Bacteria</taxon>
        <taxon>Pseudomonadati</taxon>
        <taxon>Nitrospinota/Tectimicrobiota group</taxon>
        <taxon>Candidatus Tectimicrobiota</taxon>
        <taxon>Candidatus Entotheonellia</taxon>
        <taxon>Candidatus Entotheonellales</taxon>
        <taxon>Candidatus Entotheonellaceae</taxon>
        <taxon>Candidatus Entotheonella</taxon>
    </lineage>
</organism>
<accession>W4LSY5</accession>
<evidence type="ECO:0000256" key="1">
    <source>
        <dbReference type="ARBA" id="ARBA00022801"/>
    </source>
</evidence>
<dbReference type="InterPro" id="IPR034154">
    <property type="entry name" value="TOPRIM_DnaG/twinkle"/>
</dbReference>
<proteinExistence type="predicted"/>
<protein>
    <recommendedName>
        <fullName evidence="2">Bacteriophage/plasmid primase P4 C-terminal domain-containing protein</fullName>
    </recommendedName>
</protein>
<dbReference type="EMBL" id="AZHW01000283">
    <property type="protein sequence ID" value="ETX00975.1"/>
    <property type="molecule type" value="Genomic_DNA"/>
</dbReference>
<dbReference type="Proteomes" id="UP000019141">
    <property type="component" value="Unassembled WGS sequence"/>
</dbReference>